<dbReference type="RefSeq" id="WP_220110248.1">
    <property type="nucleotide sequence ID" value="NZ_JAHZST010000009.1"/>
</dbReference>
<proteinExistence type="predicted"/>
<accession>A0ABS7E5A4</accession>
<dbReference type="Proteomes" id="UP001195963">
    <property type="component" value="Unassembled WGS sequence"/>
</dbReference>
<reference evidence="1 2" key="1">
    <citation type="submission" date="2021-07" db="EMBL/GenBank/DDBJ databases">
        <title>Shewanella sp. nov, isolated from SCS.</title>
        <authorList>
            <person name="Cao W.R."/>
        </authorList>
    </citation>
    <scope>NUCLEOTIDE SEQUENCE [LARGE SCALE GENOMIC DNA]</scope>
    <source>
        <strain evidence="1 2">NR704-98</strain>
    </source>
</reference>
<comment type="caution">
    <text evidence="1">The sequence shown here is derived from an EMBL/GenBank/DDBJ whole genome shotgun (WGS) entry which is preliminary data.</text>
</comment>
<evidence type="ECO:0000313" key="2">
    <source>
        <dbReference type="Proteomes" id="UP001195963"/>
    </source>
</evidence>
<protein>
    <submittedName>
        <fullName evidence="1">Uncharacterized protein</fullName>
    </submittedName>
</protein>
<dbReference type="EMBL" id="JAHZST010000009">
    <property type="protein sequence ID" value="MBW8184774.1"/>
    <property type="molecule type" value="Genomic_DNA"/>
</dbReference>
<sequence>MTEWLFPCELNAEVGSQKYSLQASFSASGAALTSLNVEQLCSSLVALPQKR</sequence>
<name>A0ABS7E5A4_9GAMM</name>
<organism evidence="1 2">
    <name type="scientific">Shewanella nanhaiensis</name>
    <dbReference type="NCBI Taxonomy" id="2864872"/>
    <lineage>
        <taxon>Bacteria</taxon>
        <taxon>Pseudomonadati</taxon>
        <taxon>Pseudomonadota</taxon>
        <taxon>Gammaproteobacteria</taxon>
        <taxon>Alteromonadales</taxon>
        <taxon>Shewanellaceae</taxon>
        <taxon>Shewanella</taxon>
    </lineage>
</organism>
<evidence type="ECO:0000313" key="1">
    <source>
        <dbReference type="EMBL" id="MBW8184774.1"/>
    </source>
</evidence>
<keyword evidence="2" id="KW-1185">Reference proteome</keyword>
<gene>
    <name evidence="1" type="ORF">K0625_13950</name>
</gene>